<dbReference type="InterPro" id="IPR050987">
    <property type="entry name" value="AtrR-like"/>
</dbReference>
<organism evidence="5 6">
    <name type="scientific">Teratosphaeria nubilosa</name>
    <dbReference type="NCBI Taxonomy" id="161662"/>
    <lineage>
        <taxon>Eukaryota</taxon>
        <taxon>Fungi</taxon>
        <taxon>Dikarya</taxon>
        <taxon>Ascomycota</taxon>
        <taxon>Pezizomycotina</taxon>
        <taxon>Dothideomycetes</taxon>
        <taxon>Dothideomycetidae</taxon>
        <taxon>Mycosphaerellales</taxon>
        <taxon>Teratosphaeriaceae</taxon>
        <taxon>Teratosphaeria</taxon>
    </lineage>
</organism>
<keyword evidence="2" id="KW-0539">Nucleus</keyword>
<dbReference type="Gene3D" id="4.10.240.10">
    <property type="entry name" value="Zn(2)-C6 fungal-type DNA-binding domain"/>
    <property type="match status" value="1"/>
</dbReference>
<evidence type="ECO:0000313" key="6">
    <source>
        <dbReference type="Proteomes" id="UP000799436"/>
    </source>
</evidence>
<dbReference type="GO" id="GO:0003677">
    <property type="term" value="F:DNA binding"/>
    <property type="evidence" value="ECO:0007669"/>
    <property type="project" value="InterPro"/>
</dbReference>
<dbReference type="Pfam" id="PF04082">
    <property type="entry name" value="Fungal_trans"/>
    <property type="match status" value="1"/>
</dbReference>
<dbReference type="OrthoDB" id="10001928at2759"/>
<evidence type="ECO:0000259" key="4">
    <source>
        <dbReference type="PROSITE" id="PS50048"/>
    </source>
</evidence>
<dbReference type="PANTHER" id="PTHR46910">
    <property type="entry name" value="TRANSCRIPTION FACTOR PDR1"/>
    <property type="match status" value="1"/>
</dbReference>
<feature type="compositionally biased region" description="Low complexity" evidence="3">
    <location>
        <begin position="637"/>
        <end position="669"/>
    </location>
</feature>
<keyword evidence="1" id="KW-0479">Metal-binding</keyword>
<dbReference type="GO" id="GO:0000981">
    <property type="term" value="F:DNA-binding transcription factor activity, RNA polymerase II-specific"/>
    <property type="evidence" value="ECO:0007669"/>
    <property type="project" value="InterPro"/>
</dbReference>
<evidence type="ECO:0000256" key="3">
    <source>
        <dbReference type="SAM" id="MobiDB-lite"/>
    </source>
</evidence>
<feature type="compositionally biased region" description="Polar residues" evidence="3">
    <location>
        <begin position="83"/>
        <end position="95"/>
    </location>
</feature>
<dbReference type="SMART" id="SM00906">
    <property type="entry name" value="Fungal_trans"/>
    <property type="match status" value="1"/>
</dbReference>
<name>A0A6G1KSP3_9PEZI</name>
<dbReference type="PROSITE" id="PS00463">
    <property type="entry name" value="ZN2_CY6_FUNGAL_1"/>
    <property type="match status" value="1"/>
</dbReference>
<protein>
    <recommendedName>
        <fullName evidence="4">Zn(2)-C6 fungal-type domain-containing protein</fullName>
    </recommendedName>
</protein>
<dbReference type="SMART" id="SM00066">
    <property type="entry name" value="GAL4"/>
    <property type="match status" value="1"/>
</dbReference>
<dbReference type="PROSITE" id="PS50048">
    <property type="entry name" value="ZN2_CY6_FUNGAL_2"/>
    <property type="match status" value="1"/>
</dbReference>
<feature type="compositionally biased region" description="Low complexity" evidence="3">
    <location>
        <begin position="96"/>
        <end position="109"/>
    </location>
</feature>
<accession>A0A6G1KSP3</accession>
<sequence>MGDSASEQRRPGQQPVASFVQVCDRCRWKKIKCDGGKPCNNCQTANFPCESRVRLSKQATPRSYVQYLEARVRELEGQRDSALPSNSGTTPSEQSQANTPRPQTTNPPNQGIPDWTTLKELGTHVRDEEGFDRYMGASSGIAFTAKVMQAIYAGSQQPADKDFFGLFDLNDSTRARWLAESDVLLWQACPTELPNRQEAERILHLFFLFTQRTFPVVHRPSFMGAIDHLYRLRNIGMESFEILSQLYFALSIGYCFDLSRETEDRAHDQIRAFQTACHCHFRTLHMKTDGLMRLQTLAMHSYALLTLRQRSESMRISAIANTVALEVGLHHEGPRFAGNPLETQMKRRVFWCIFTLHLSNSSLQGLPRALHEADITISEPSDIDDEYLTPTEVLNCVPGRTKIHRFIGVCRLSRILSRTLDVLYTHSKRKNASTKIEQMNRICCEHLLDALDFSFEEQPDDLPDADSDDPADLAVLASWANEQLLYHYIRWLIHRPGLSLSPEDMQFAVCLQTSTDAAAALLRTCNEQKRILPFIKAVPSAHPLTIFVAALTPLFRTVTLRSRISGSLAMMPSCVDEDFEACQNGISALAFQQWNKSDELRKTLLQQMSLRIFGGRRPLAPKREDSSNSASTQDSYQSQPRHSQQEQQQQQQHEPQMDGQGQYHGGQYQAPQNFMTDYHVQATDSYTAHDDLRQFVHEAFSPTADPWATWEGYTGPELGSDTPRGHR</sequence>
<feature type="compositionally biased region" description="Polar residues" evidence="3">
    <location>
        <begin position="627"/>
        <end position="636"/>
    </location>
</feature>
<keyword evidence="6" id="KW-1185">Reference proteome</keyword>
<dbReference type="CDD" id="cd12148">
    <property type="entry name" value="fungal_TF_MHR"/>
    <property type="match status" value="1"/>
</dbReference>
<dbReference type="Proteomes" id="UP000799436">
    <property type="component" value="Unassembled WGS sequence"/>
</dbReference>
<dbReference type="InterPro" id="IPR036864">
    <property type="entry name" value="Zn2-C6_fun-type_DNA-bd_sf"/>
</dbReference>
<dbReference type="Pfam" id="PF00172">
    <property type="entry name" value="Zn_clus"/>
    <property type="match status" value="1"/>
</dbReference>
<feature type="region of interest" description="Disordered" evidence="3">
    <location>
        <begin position="75"/>
        <end position="114"/>
    </location>
</feature>
<dbReference type="EMBL" id="ML995999">
    <property type="protein sequence ID" value="KAF2763607.1"/>
    <property type="molecule type" value="Genomic_DNA"/>
</dbReference>
<dbReference type="GO" id="GO:0008270">
    <property type="term" value="F:zinc ion binding"/>
    <property type="evidence" value="ECO:0007669"/>
    <property type="project" value="InterPro"/>
</dbReference>
<dbReference type="PANTHER" id="PTHR46910:SF12">
    <property type="entry name" value="REGULATORY PROTEIN CAT8"/>
    <property type="match status" value="1"/>
</dbReference>
<evidence type="ECO:0000313" key="5">
    <source>
        <dbReference type="EMBL" id="KAF2763607.1"/>
    </source>
</evidence>
<evidence type="ECO:0000256" key="2">
    <source>
        <dbReference type="ARBA" id="ARBA00023242"/>
    </source>
</evidence>
<dbReference type="AlphaFoldDB" id="A0A6G1KSP3"/>
<evidence type="ECO:0000256" key="1">
    <source>
        <dbReference type="ARBA" id="ARBA00022723"/>
    </source>
</evidence>
<dbReference type="SUPFAM" id="SSF57701">
    <property type="entry name" value="Zn2/Cys6 DNA-binding domain"/>
    <property type="match status" value="1"/>
</dbReference>
<proteinExistence type="predicted"/>
<dbReference type="CDD" id="cd14723">
    <property type="entry name" value="ZIP_Ppr1"/>
    <property type="match status" value="1"/>
</dbReference>
<dbReference type="InterPro" id="IPR001138">
    <property type="entry name" value="Zn2Cys6_DnaBD"/>
</dbReference>
<dbReference type="GO" id="GO:0006351">
    <property type="term" value="P:DNA-templated transcription"/>
    <property type="evidence" value="ECO:0007669"/>
    <property type="project" value="InterPro"/>
</dbReference>
<feature type="domain" description="Zn(2)-C6 fungal-type" evidence="4">
    <location>
        <begin position="22"/>
        <end position="49"/>
    </location>
</feature>
<feature type="region of interest" description="Disordered" evidence="3">
    <location>
        <begin position="615"/>
        <end position="669"/>
    </location>
</feature>
<feature type="region of interest" description="Disordered" evidence="3">
    <location>
        <begin position="705"/>
        <end position="727"/>
    </location>
</feature>
<gene>
    <name evidence="5" type="ORF">EJ03DRAFT_68530</name>
</gene>
<dbReference type="InterPro" id="IPR007219">
    <property type="entry name" value="XnlR_reg_dom"/>
</dbReference>
<reference evidence="5" key="1">
    <citation type="journal article" date="2020" name="Stud. Mycol.">
        <title>101 Dothideomycetes genomes: a test case for predicting lifestyles and emergence of pathogens.</title>
        <authorList>
            <person name="Haridas S."/>
            <person name="Albert R."/>
            <person name="Binder M."/>
            <person name="Bloem J."/>
            <person name="Labutti K."/>
            <person name="Salamov A."/>
            <person name="Andreopoulos B."/>
            <person name="Baker S."/>
            <person name="Barry K."/>
            <person name="Bills G."/>
            <person name="Bluhm B."/>
            <person name="Cannon C."/>
            <person name="Castanera R."/>
            <person name="Culley D."/>
            <person name="Daum C."/>
            <person name="Ezra D."/>
            <person name="Gonzalez J."/>
            <person name="Henrissat B."/>
            <person name="Kuo A."/>
            <person name="Liang C."/>
            <person name="Lipzen A."/>
            <person name="Lutzoni F."/>
            <person name="Magnuson J."/>
            <person name="Mondo S."/>
            <person name="Nolan M."/>
            <person name="Ohm R."/>
            <person name="Pangilinan J."/>
            <person name="Park H.-J."/>
            <person name="Ramirez L."/>
            <person name="Alfaro M."/>
            <person name="Sun H."/>
            <person name="Tritt A."/>
            <person name="Yoshinaga Y."/>
            <person name="Zwiers L.-H."/>
            <person name="Turgeon B."/>
            <person name="Goodwin S."/>
            <person name="Spatafora J."/>
            <person name="Crous P."/>
            <person name="Grigoriev I."/>
        </authorList>
    </citation>
    <scope>NUCLEOTIDE SEQUENCE</scope>
    <source>
        <strain evidence="5">CBS 116005</strain>
    </source>
</reference>
<dbReference type="CDD" id="cd00067">
    <property type="entry name" value="GAL4"/>
    <property type="match status" value="1"/>
</dbReference>